<protein>
    <submittedName>
        <fullName evidence="2">Uncharacterized protein</fullName>
    </submittedName>
</protein>
<sequence>MACKVVERTCIYGNTVKRDREKWVSSFLLHFHLDPERKISKLIRGSDQLAVGTWKNTEEKKPYLLFHFTLCLCACVSTTAFLLMGSTVPFLNNEKEGSHLMGALH</sequence>
<keyword evidence="1" id="KW-0812">Transmembrane</keyword>
<comment type="caution">
    <text evidence="2">The sequence shown here is derived from an EMBL/GenBank/DDBJ whole genome shotgun (WGS) entry which is preliminary data.</text>
</comment>
<organism evidence="2 3">
    <name type="scientific">Populus alba x Populus x berolinensis</name>
    <dbReference type="NCBI Taxonomy" id="444605"/>
    <lineage>
        <taxon>Eukaryota</taxon>
        <taxon>Viridiplantae</taxon>
        <taxon>Streptophyta</taxon>
        <taxon>Embryophyta</taxon>
        <taxon>Tracheophyta</taxon>
        <taxon>Spermatophyta</taxon>
        <taxon>Magnoliopsida</taxon>
        <taxon>eudicotyledons</taxon>
        <taxon>Gunneridae</taxon>
        <taxon>Pentapetalae</taxon>
        <taxon>rosids</taxon>
        <taxon>fabids</taxon>
        <taxon>Malpighiales</taxon>
        <taxon>Salicaceae</taxon>
        <taxon>Saliceae</taxon>
        <taxon>Populus</taxon>
    </lineage>
</organism>
<dbReference type="EMBL" id="JAQIZT010000014">
    <property type="protein sequence ID" value="KAJ6973472.1"/>
    <property type="molecule type" value="Genomic_DNA"/>
</dbReference>
<accession>A0AAD6LX82</accession>
<dbReference type="Proteomes" id="UP001164929">
    <property type="component" value="Chromosome 14"/>
</dbReference>
<name>A0AAD6LX82_9ROSI</name>
<proteinExistence type="predicted"/>
<evidence type="ECO:0000256" key="1">
    <source>
        <dbReference type="SAM" id="Phobius"/>
    </source>
</evidence>
<reference evidence="2" key="1">
    <citation type="journal article" date="2023" name="Mol. Ecol. Resour.">
        <title>Chromosome-level genome assembly of a triploid poplar Populus alba 'Berolinensis'.</title>
        <authorList>
            <person name="Chen S."/>
            <person name="Yu Y."/>
            <person name="Wang X."/>
            <person name="Wang S."/>
            <person name="Zhang T."/>
            <person name="Zhou Y."/>
            <person name="He R."/>
            <person name="Meng N."/>
            <person name="Wang Y."/>
            <person name="Liu W."/>
            <person name="Liu Z."/>
            <person name="Liu J."/>
            <person name="Guo Q."/>
            <person name="Huang H."/>
            <person name="Sederoff R.R."/>
            <person name="Wang G."/>
            <person name="Qu G."/>
            <person name="Chen S."/>
        </authorList>
    </citation>
    <scope>NUCLEOTIDE SEQUENCE</scope>
    <source>
        <strain evidence="2">SC-2020</strain>
    </source>
</reference>
<keyword evidence="3" id="KW-1185">Reference proteome</keyword>
<gene>
    <name evidence="2" type="ORF">NC653_033717</name>
</gene>
<keyword evidence="1" id="KW-1133">Transmembrane helix</keyword>
<evidence type="ECO:0000313" key="3">
    <source>
        <dbReference type="Proteomes" id="UP001164929"/>
    </source>
</evidence>
<feature type="transmembrane region" description="Helical" evidence="1">
    <location>
        <begin position="63"/>
        <end position="84"/>
    </location>
</feature>
<evidence type="ECO:0000313" key="2">
    <source>
        <dbReference type="EMBL" id="KAJ6973472.1"/>
    </source>
</evidence>
<keyword evidence="1" id="KW-0472">Membrane</keyword>
<dbReference type="AlphaFoldDB" id="A0AAD6LX82"/>